<sequence length="46" mass="5352">MALSSLKDKKCSFILSRDSDWLIIVEYKLNKPGLPPKMRFQNQNTP</sequence>
<proteinExistence type="predicted"/>
<evidence type="ECO:0000313" key="1">
    <source>
        <dbReference type="EMBL" id="ACQ67244.1"/>
    </source>
</evidence>
<reference evidence="1 2" key="1">
    <citation type="journal article" date="2009" name="Proc. Natl. Acad. Sci. U.S.A.">
        <title>Hamiltonella defensa, genome evolution of protective bacterial endosymbiont from pathogenic ancestors.</title>
        <authorList>
            <person name="Degnan P.H."/>
            <person name="Yu Y."/>
            <person name="Sisneros N."/>
            <person name="Wing R.A."/>
            <person name="Moran N.A."/>
        </authorList>
    </citation>
    <scope>NUCLEOTIDE SEQUENCE [LARGE SCALE GENOMIC DNA]</scope>
    <source>
        <strain evidence="2">5AT</strain>
    </source>
</reference>
<dbReference type="KEGG" id="hde:HDEF_0490"/>
<dbReference type="HOGENOM" id="CLU_3184413_0_0_6"/>
<name>C4K3V0_HAMD5</name>
<gene>
    <name evidence="1" type="ordered locus">HDEF_0490</name>
</gene>
<dbReference type="STRING" id="572265.HDEF_0490"/>
<evidence type="ECO:0000313" key="2">
    <source>
        <dbReference type="Proteomes" id="UP000002334"/>
    </source>
</evidence>
<organism evidence="1 2">
    <name type="scientific">Hamiltonella defensa subsp. Acyrthosiphon pisum (strain 5AT)</name>
    <dbReference type="NCBI Taxonomy" id="572265"/>
    <lineage>
        <taxon>Bacteria</taxon>
        <taxon>Pseudomonadati</taxon>
        <taxon>Pseudomonadota</taxon>
        <taxon>Gammaproteobacteria</taxon>
        <taxon>Enterobacterales</taxon>
        <taxon>Enterobacteriaceae</taxon>
        <taxon>aphid secondary symbionts</taxon>
        <taxon>Candidatus Williamhamiltonella</taxon>
    </lineage>
</organism>
<dbReference type="Proteomes" id="UP000002334">
    <property type="component" value="Chromosome"/>
</dbReference>
<keyword evidence="2" id="KW-1185">Reference proteome</keyword>
<dbReference type="AlphaFoldDB" id="C4K3V0"/>
<dbReference type="EMBL" id="CP001277">
    <property type="protein sequence ID" value="ACQ67244.1"/>
    <property type="molecule type" value="Genomic_DNA"/>
</dbReference>
<protein>
    <submittedName>
        <fullName evidence="1">Uncharacterized protein</fullName>
    </submittedName>
</protein>
<accession>C4K3V0</accession>